<dbReference type="SUPFAM" id="SSF48168">
    <property type="entry name" value="R1 subunit of ribonucleotide reductase, N-terminal domain"/>
    <property type="match status" value="1"/>
</dbReference>
<comment type="function">
    <text evidence="12">Catalyzes the reduction of ribonucleotides to deoxyribonucleotides. May function to provide a pool of deoxyribonucleotide precursors for DNA repair during oxygen limitation and/or for immediate growth after restoration of oxygen.</text>
</comment>
<dbReference type="InterPro" id="IPR000788">
    <property type="entry name" value="RNR_lg_C"/>
</dbReference>
<keyword evidence="9 12" id="KW-0170">Cobalt</keyword>
<dbReference type="Proteomes" id="UP000074294">
    <property type="component" value="Unassembled WGS sequence"/>
</dbReference>
<dbReference type="PANTHER" id="PTHR43371">
    <property type="entry name" value="VITAMIN B12-DEPENDENT RIBONUCLEOTIDE REDUCTASE"/>
    <property type="match status" value="1"/>
</dbReference>
<name>A0A147JTJ1_HADYE</name>
<dbReference type="EMBL" id="LQMQ01000055">
    <property type="protein sequence ID" value="KUO39827.1"/>
    <property type="molecule type" value="Genomic_DNA"/>
</dbReference>
<comment type="similarity">
    <text evidence="2 12">Belongs to the ribonucleoside diphosphate reductase class-2 family.</text>
</comment>
<dbReference type="GO" id="GO:0004748">
    <property type="term" value="F:ribonucleoside-diphosphate reductase activity, thioredoxin disulfide as acceptor"/>
    <property type="evidence" value="ECO:0007669"/>
    <property type="project" value="UniProtKB-EC"/>
</dbReference>
<keyword evidence="8" id="KW-1015">Disulfide bond</keyword>
<dbReference type="InterPro" id="IPR005144">
    <property type="entry name" value="ATP-cone_dom"/>
</dbReference>
<dbReference type="GO" id="GO:0009263">
    <property type="term" value="P:deoxyribonucleotide biosynthetic process"/>
    <property type="evidence" value="ECO:0007669"/>
    <property type="project" value="UniProtKB-KW"/>
</dbReference>
<keyword evidence="5 11" id="KW-0067">ATP-binding</keyword>
<sequence>MPGIEKIRKRDGRVVPFEAEKISNAIHKAFLATDTRDGEIARQLTAQVIEILEKKFAGKIPGVEEIQDTVEEVLIKNGYADVARAYILYRQQRAELRAAKALLGVTDDLKLSINAIRVLQRRYLLRDEQGNIIETPSQLFRRVARAVASADRLHGAADLADTEEKFYRMMASLEFLPNSPTLMNAGAPLGQLAACFVIPVEDSMVGIFDSLKTMALIHQSGGGTGFSFSRLRPAGDIVKSTKGVASGPVSFMRIFDVATDVIKQGGKRRGANMGVLRVDHPDILEFITAKVKEDALVNFNISVGVTDAFMEAVRKDEEYDLINPRTGKAERRLRAREVFDLIVNMAWKTGDPGLIFLDEINRHNPTPALGEIEATNPCGEVPLLPFESCILGSINLSKMIKDGEIDWEKLRSTVRNAVHFLDNVIDVNKYPIPEIERMTKLTRKIGLGVMGFAEMLIELGIPYNSEEALHKAEELMKFISEEGRRMSVELAEERGSFPAFPGSIWEKRGYSCLRNATVTTIAPTGTISIIAGTTSGIEPLFAVAYIRNVMSGIQLIEVNQTFQRIATKMGFYSRELMVKLSKLASIKNVEEIPEEVRRIFVTAFDVSPEWHVRMQAVFQKYTDNAVSKTINLPHEATPEDVRRAFLLAHELKCKGITVYRYGSKAKQVLSISPQSVLAPPEEKYLKAEPDFSGGHPGGEESY</sequence>
<dbReference type="Pfam" id="PF00317">
    <property type="entry name" value="Ribonuc_red_lgN"/>
    <property type="match status" value="1"/>
</dbReference>
<evidence type="ECO:0000256" key="11">
    <source>
        <dbReference type="PROSITE-ProRule" id="PRU00492"/>
    </source>
</evidence>
<evidence type="ECO:0000256" key="12">
    <source>
        <dbReference type="RuleBase" id="RU364064"/>
    </source>
</evidence>
<proteinExistence type="inferred from homology"/>
<evidence type="ECO:0000256" key="3">
    <source>
        <dbReference type="ARBA" id="ARBA00022628"/>
    </source>
</evidence>
<feature type="domain" description="ATP-cone" evidence="13">
    <location>
        <begin position="5"/>
        <end position="97"/>
    </location>
</feature>
<comment type="caution">
    <text evidence="14">The sequence shown here is derived from an EMBL/GenBank/DDBJ whole genome shotgun (WGS) entry which is preliminary data.</text>
</comment>
<gene>
    <name evidence="14" type="ORF">APZ16_01380</name>
</gene>
<reference evidence="14 15" key="1">
    <citation type="journal article" date="2016" name="Nat. Microbiol.">
        <title>Genomic inference of the metabolism of cosmopolitan subsurface Archaea, Hadesarchaea.</title>
        <authorList>
            <person name="Baker B.J."/>
            <person name="Saw J.H."/>
            <person name="Lind A.E."/>
            <person name="Lazar C.S."/>
            <person name="Hinrichs K.-U."/>
            <person name="Teske A.P."/>
            <person name="Ettema T.J."/>
        </authorList>
    </citation>
    <scope>NUCLEOTIDE SEQUENCE [LARGE SCALE GENOMIC DNA]</scope>
</reference>
<dbReference type="GO" id="GO:0005524">
    <property type="term" value="F:ATP binding"/>
    <property type="evidence" value="ECO:0007669"/>
    <property type="project" value="UniProtKB-UniRule"/>
</dbReference>
<keyword evidence="3 12" id="KW-0846">Cobalamin</keyword>
<dbReference type="InterPro" id="IPR050862">
    <property type="entry name" value="RdRp_reductase_class-2"/>
</dbReference>
<dbReference type="PRINTS" id="PR01183">
    <property type="entry name" value="RIBORDTASEM1"/>
</dbReference>
<dbReference type="PROSITE" id="PS51161">
    <property type="entry name" value="ATP_CONE"/>
    <property type="match status" value="1"/>
</dbReference>
<keyword evidence="12" id="KW-0237">DNA synthesis</keyword>
<dbReference type="SUPFAM" id="SSF51998">
    <property type="entry name" value="PFL-like glycyl radical enzymes"/>
    <property type="match status" value="1"/>
</dbReference>
<comment type="cofactor">
    <cofactor evidence="1 12">
        <name>adenosylcob(III)alamin</name>
        <dbReference type="ChEBI" id="CHEBI:18408"/>
    </cofactor>
</comment>
<dbReference type="STRING" id="1776334.APZ16_01380"/>
<evidence type="ECO:0000256" key="2">
    <source>
        <dbReference type="ARBA" id="ARBA00007405"/>
    </source>
</evidence>
<dbReference type="InterPro" id="IPR013344">
    <property type="entry name" value="RNR_NrdJ/NrdZ"/>
</dbReference>
<dbReference type="PANTHER" id="PTHR43371:SF1">
    <property type="entry name" value="RIBONUCLEOSIDE-DIPHOSPHATE REDUCTASE"/>
    <property type="match status" value="1"/>
</dbReference>
<evidence type="ECO:0000256" key="4">
    <source>
        <dbReference type="ARBA" id="ARBA00022741"/>
    </source>
</evidence>
<dbReference type="InterPro" id="IPR008926">
    <property type="entry name" value="RNR_R1-su_N"/>
</dbReference>
<evidence type="ECO:0000256" key="9">
    <source>
        <dbReference type="ARBA" id="ARBA00023285"/>
    </source>
</evidence>
<dbReference type="NCBIfam" id="NF006417">
    <property type="entry name" value="PRK08665.1"/>
    <property type="match status" value="1"/>
</dbReference>
<evidence type="ECO:0000256" key="1">
    <source>
        <dbReference type="ARBA" id="ARBA00001922"/>
    </source>
</evidence>
<comment type="catalytic activity">
    <reaction evidence="10 12">
        <text>a 2'-deoxyribonucleoside 5'-diphosphate + [thioredoxin]-disulfide + H2O = a ribonucleoside 5'-diphosphate + [thioredoxin]-dithiol</text>
        <dbReference type="Rhea" id="RHEA:23252"/>
        <dbReference type="Rhea" id="RHEA-COMP:10698"/>
        <dbReference type="Rhea" id="RHEA-COMP:10700"/>
        <dbReference type="ChEBI" id="CHEBI:15377"/>
        <dbReference type="ChEBI" id="CHEBI:29950"/>
        <dbReference type="ChEBI" id="CHEBI:50058"/>
        <dbReference type="ChEBI" id="CHEBI:57930"/>
        <dbReference type="ChEBI" id="CHEBI:73316"/>
        <dbReference type="EC" id="1.17.4.1"/>
    </reaction>
</comment>
<dbReference type="FunFam" id="3.20.70.20:FF:000018">
    <property type="entry name" value="Vitamin B12-dependent ribonucleotide reductase"/>
    <property type="match status" value="1"/>
</dbReference>
<evidence type="ECO:0000259" key="13">
    <source>
        <dbReference type="PROSITE" id="PS51161"/>
    </source>
</evidence>
<evidence type="ECO:0000256" key="7">
    <source>
        <dbReference type="ARBA" id="ARBA00023116"/>
    </source>
</evidence>
<keyword evidence="7" id="KW-0215">Deoxyribonucleotide synthesis</keyword>
<evidence type="ECO:0000256" key="5">
    <source>
        <dbReference type="ARBA" id="ARBA00022840"/>
    </source>
</evidence>
<accession>A0A147JTJ1</accession>
<evidence type="ECO:0000256" key="10">
    <source>
        <dbReference type="ARBA" id="ARBA00047754"/>
    </source>
</evidence>
<dbReference type="Pfam" id="PF02867">
    <property type="entry name" value="Ribonuc_red_lgC"/>
    <property type="match status" value="1"/>
</dbReference>
<protein>
    <recommendedName>
        <fullName evidence="12">Vitamin B12-dependent ribonucleotide reductase</fullName>
        <ecNumber evidence="12">1.17.4.1</ecNumber>
    </recommendedName>
</protein>
<evidence type="ECO:0000313" key="15">
    <source>
        <dbReference type="Proteomes" id="UP000074294"/>
    </source>
</evidence>
<dbReference type="GO" id="GO:0031419">
    <property type="term" value="F:cobalamin binding"/>
    <property type="evidence" value="ECO:0007669"/>
    <property type="project" value="UniProtKB-KW"/>
</dbReference>
<organism evidence="14 15">
    <name type="scientific">Hadarchaeum yellowstonense</name>
    <dbReference type="NCBI Taxonomy" id="1776334"/>
    <lineage>
        <taxon>Archaea</taxon>
        <taxon>Methanobacteriati</taxon>
        <taxon>Candidatus Hadarchaeota</taxon>
        <taxon>Candidatus Hadarchaeia</taxon>
        <taxon>Candidatus Hadarchaeales</taxon>
        <taxon>Candidatus Hadarchaeaceae</taxon>
        <taxon>Candidatus Hadarchaeum</taxon>
    </lineage>
</organism>
<dbReference type="InterPro" id="IPR013509">
    <property type="entry name" value="RNR_lsu_N"/>
</dbReference>
<evidence type="ECO:0000256" key="8">
    <source>
        <dbReference type="ARBA" id="ARBA00023157"/>
    </source>
</evidence>
<dbReference type="Pfam" id="PF03477">
    <property type="entry name" value="ATP-cone"/>
    <property type="match status" value="1"/>
</dbReference>
<dbReference type="GO" id="GO:0071897">
    <property type="term" value="P:DNA biosynthetic process"/>
    <property type="evidence" value="ECO:0007669"/>
    <property type="project" value="UniProtKB-KW"/>
</dbReference>
<dbReference type="CDD" id="cd02888">
    <property type="entry name" value="RNR_II_dimer"/>
    <property type="match status" value="1"/>
</dbReference>
<dbReference type="NCBIfam" id="TIGR02504">
    <property type="entry name" value="NrdJ_Z"/>
    <property type="match status" value="1"/>
</dbReference>
<dbReference type="EC" id="1.17.4.1" evidence="12"/>
<dbReference type="AlphaFoldDB" id="A0A147JTJ1"/>
<keyword evidence="4 11" id="KW-0547">Nucleotide-binding</keyword>
<dbReference type="Gene3D" id="3.20.70.20">
    <property type="match status" value="1"/>
</dbReference>
<evidence type="ECO:0000256" key="6">
    <source>
        <dbReference type="ARBA" id="ARBA00023002"/>
    </source>
</evidence>
<keyword evidence="6 12" id="KW-0560">Oxidoreductase</keyword>
<evidence type="ECO:0000313" key="14">
    <source>
        <dbReference type="EMBL" id="KUO39827.1"/>
    </source>
</evidence>
<dbReference type="UniPathway" id="UPA00326"/>